<feature type="compositionally biased region" description="Low complexity" evidence="1">
    <location>
        <begin position="172"/>
        <end position="187"/>
    </location>
</feature>
<feature type="transmembrane region" description="Helical" evidence="2">
    <location>
        <begin position="124"/>
        <end position="148"/>
    </location>
</feature>
<feature type="region of interest" description="Disordered" evidence="1">
    <location>
        <begin position="1"/>
        <end position="110"/>
    </location>
</feature>
<feature type="compositionally biased region" description="Basic and acidic residues" evidence="1">
    <location>
        <begin position="100"/>
        <end position="110"/>
    </location>
</feature>
<evidence type="ECO:0000313" key="3">
    <source>
        <dbReference type="EMBL" id="KFH45083.1"/>
    </source>
</evidence>
<dbReference type="STRING" id="857340.A0A086T6V1"/>
<name>A0A086T6V1_HAPC1</name>
<dbReference type="EMBL" id="JPKY01000038">
    <property type="protein sequence ID" value="KFH45083.1"/>
    <property type="molecule type" value="Genomic_DNA"/>
</dbReference>
<dbReference type="OrthoDB" id="5226655at2759"/>
<sequence>MTLVSPATPRGGDEDSLATDSPSTSIVSPVSPSQQPSRPDPDANLPEVYVDPSPQAVIHNHHSQEATEAPSGYMPNEKYSVPTDDDTLKSTVPEEYGSEASKRNHPHTDTARHERILGLKRRTFFILLAILLIIVAAAVGGGVGGAIASSATSKSSSDGDDEESAWDRASKTAHTADTAPTTSSASAEPTNIEFLNNQTDPSLLFAFQGFTEPNFEGEATPIIRERDGSNLNLTAVSYVWRPNDSHCCVSFCQSTKDKRPDWICDERYRKKSSESFKRIYIWCGLERLTENSRCDEL</sequence>
<proteinExistence type="predicted"/>
<accession>A0A086T6V1</accession>
<keyword evidence="2" id="KW-1133">Transmembrane helix</keyword>
<keyword evidence="2" id="KW-0812">Transmembrane</keyword>
<gene>
    <name evidence="3" type="ORF">ACRE_041070</name>
</gene>
<evidence type="ECO:0000313" key="4">
    <source>
        <dbReference type="Proteomes" id="UP000029964"/>
    </source>
</evidence>
<dbReference type="HOGENOM" id="CLU_065008_0_0_1"/>
<feature type="compositionally biased region" description="Low complexity" evidence="1">
    <location>
        <begin position="19"/>
        <end position="37"/>
    </location>
</feature>
<keyword evidence="2" id="KW-0472">Membrane</keyword>
<feature type="region of interest" description="Disordered" evidence="1">
    <location>
        <begin position="147"/>
        <end position="190"/>
    </location>
</feature>
<reference evidence="4" key="1">
    <citation type="journal article" date="2014" name="Genome Announc.">
        <title>Genome sequence and annotation of Acremonium chrysogenum, producer of the beta-lactam antibiotic cephalosporin C.</title>
        <authorList>
            <person name="Terfehr D."/>
            <person name="Dahlmann T.A."/>
            <person name="Specht T."/>
            <person name="Zadra I."/>
            <person name="Kuernsteiner H."/>
            <person name="Kueck U."/>
        </authorList>
    </citation>
    <scope>NUCLEOTIDE SEQUENCE [LARGE SCALE GENOMIC DNA]</scope>
    <source>
        <strain evidence="4">ATCC 11550 / CBS 779.69 / DSM 880 / IAM 14645 / JCM 23072 / IMI 49137</strain>
    </source>
</reference>
<dbReference type="Proteomes" id="UP000029964">
    <property type="component" value="Unassembled WGS sequence"/>
</dbReference>
<evidence type="ECO:0000256" key="1">
    <source>
        <dbReference type="SAM" id="MobiDB-lite"/>
    </source>
</evidence>
<keyword evidence="4" id="KW-1185">Reference proteome</keyword>
<comment type="caution">
    <text evidence="3">The sequence shown here is derived from an EMBL/GenBank/DDBJ whole genome shotgun (WGS) entry which is preliminary data.</text>
</comment>
<organism evidence="3 4">
    <name type="scientific">Hapsidospora chrysogenum (strain ATCC 11550 / CBS 779.69 / DSM 880 / IAM 14645 / JCM 23072 / IMI 49137)</name>
    <name type="common">Acremonium chrysogenum</name>
    <dbReference type="NCBI Taxonomy" id="857340"/>
    <lineage>
        <taxon>Eukaryota</taxon>
        <taxon>Fungi</taxon>
        <taxon>Dikarya</taxon>
        <taxon>Ascomycota</taxon>
        <taxon>Pezizomycotina</taxon>
        <taxon>Sordariomycetes</taxon>
        <taxon>Hypocreomycetidae</taxon>
        <taxon>Hypocreales</taxon>
        <taxon>Bionectriaceae</taxon>
        <taxon>Hapsidospora</taxon>
    </lineage>
</organism>
<evidence type="ECO:0000256" key="2">
    <source>
        <dbReference type="SAM" id="Phobius"/>
    </source>
</evidence>
<feature type="compositionally biased region" description="Low complexity" evidence="1">
    <location>
        <begin position="147"/>
        <end position="156"/>
    </location>
</feature>
<dbReference type="AlphaFoldDB" id="A0A086T6V1"/>
<protein>
    <submittedName>
        <fullName evidence="3">Uncharacterized protein</fullName>
    </submittedName>
</protein>